<sequence length="88" mass="10248">MQREAFLALYLVFIYSYFPDFHALIFDFYNDLAEFYSHTCGFISFSNAVYHAQGLPGRSSDLWVSFFIDNDPISNAGFSSMLFFRLII</sequence>
<evidence type="ECO:0000256" key="1">
    <source>
        <dbReference type="SAM" id="Phobius"/>
    </source>
</evidence>
<accession>A0AAD9EDH6</accession>
<keyword evidence="1" id="KW-0472">Membrane</keyword>
<keyword evidence="3" id="KW-1185">Reference proteome</keyword>
<organism evidence="2 3">
    <name type="scientific">Colletotrichum chrysophilum</name>
    <dbReference type="NCBI Taxonomy" id="1836956"/>
    <lineage>
        <taxon>Eukaryota</taxon>
        <taxon>Fungi</taxon>
        <taxon>Dikarya</taxon>
        <taxon>Ascomycota</taxon>
        <taxon>Pezizomycotina</taxon>
        <taxon>Sordariomycetes</taxon>
        <taxon>Hypocreomycetidae</taxon>
        <taxon>Glomerellales</taxon>
        <taxon>Glomerellaceae</taxon>
        <taxon>Colletotrichum</taxon>
        <taxon>Colletotrichum gloeosporioides species complex</taxon>
    </lineage>
</organism>
<comment type="caution">
    <text evidence="2">The sequence shown here is derived from an EMBL/GenBank/DDBJ whole genome shotgun (WGS) entry which is preliminary data.</text>
</comment>
<reference evidence="2" key="1">
    <citation type="submission" date="2023-01" db="EMBL/GenBank/DDBJ databases">
        <title>Colletotrichum chrysophilum M932 genome sequence.</title>
        <authorList>
            <person name="Baroncelli R."/>
        </authorList>
    </citation>
    <scope>NUCLEOTIDE SEQUENCE</scope>
    <source>
        <strain evidence="2">M932</strain>
    </source>
</reference>
<dbReference type="EMBL" id="JAQOWY010000517">
    <property type="protein sequence ID" value="KAK1840961.1"/>
    <property type="molecule type" value="Genomic_DNA"/>
</dbReference>
<proteinExistence type="predicted"/>
<gene>
    <name evidence="2" type="ORF">CCHR01_16411</name>
</gene>
<name>A0AAD9EDH6_9PEZI</name>
<protein>
    <submittedName>
        <fullName evidence="2">Uncharacterized protein</fullName>
    </submittedName>
</protein>
<dbReference type="Proteomes" id="UP001243330">
    <property type="component" value="Unassembled WGS sequence"/>
</dbReference>
<evidence type="ECO:0000313" key="2">
    <source>
        <dbReference type="EMBL" id="KAK1840961.1"/>
    </source>
</evidence>
<dbReference type="AlphaFoldDB" id="A0AAD9EDH6"/>
<evidence type="ECO:0000313" key="3">
    <source>
        <dbReference type="Proteomes" id="UP001243330"/>
    </source>
</evidence>
<keyword evidence="1" id="KW-0812">Transmembrane</keyword>
<keyword evidence="1" id="KW-1133">Transmembrane helix</keyword>
<feature type="transmembrane region" description="Helical" evidence="1">
    <location>
        <begin position="7"/>
        <end position="29"/>
    </location>
</feature>